<dbReference type="WBParaSite" id="nRc.2.0.1.t38493-RA">
    <property type="protein sequence ID" value="nRc.2.0.1.t38493-RA"/>
    <property type="gene ID" value="nRc.2.0.1.g38493"/>
</dbReference>
<proteinExistence type="predicted"/>
<reference evidence="2" key="1">
    <citation type="submission" date="2022-11" db="UniProtKB">
        <authorList>
            <consortium name="WormBaseParasite"/>
        </authorList>
    </citation>
    <scope>IDENTIFICATION</scope>
</reference>
<dbReference type="AlphaFoldDB" id="A0A915KIC3"/>
<name>A0A915KIC3_ROMCU</name>
<accession>A0A915KIC3</accession>
<evidence type="ECO:0000313" key="2">
    <source>
        <dbReference type="WBParaSite" id="nRc.2.0.1.t38493-RA"/>
    </source>
</evidence>
<evidence type="ECO:0000313" key="1">
    <source>
        <dbReference type="Proteomes" id="UP000887565"/>
    </source>
</evidence>
<keyword evidence="1" id="KW-1185">Reference proteome</keyword>
<protein>
    <submittedName>
        <fullName evidence="2">Uncharacterized protein</fullName>
    </submittedName>
</protein>
<sequence>MYDGQFFGIGRAGRHLSLRTYTTIELLEENERAYQNFDLFHSLIGECSVDFFYCTFFGQFAMHENQISFFLHTFGSTVAGQFTKVVVGIDNRKVENLSVSQDEAGV</sequence>
<organism evidence="1 2">
    <name type="scientific">Romanomermis culicivorax</name>
    <name type="common">Nematode worm</name>
    <dbReference type="NCBI Taxonomy" id="13658"/>
    <lineage>
        <taxon>Eukaryota</taxon>
        <taxon>Metazoa</taxon>
        <taxon>Ecdysozoa</taxon>
        <taxon>Nematoda</taxon>
        <taxon>Enoplea</taxon>
        <taxon>Dorylaimia</taxon>
        <taxon>Mermithida</taxon>
        <taxon>Mermithoidea</taxon>
        <taxon>Mermithidae</taxon>
        <taxon>Romanomermis</taxon>
    </lineage>
</organism>
<dbReference type="Proteomes" id="UP000887565">
    <property type="component" value="Unplaced"/>
</dbReference>